<dbReference type="OrthoDB" id="9838158at2759"/>
<dbReference type="Proteomes" id="UP000805418">
    <property type="component" value="Chromosome 2"/>
</dbReference>
<dbReference type="GeneTree" id="ENSGT00410000028443"/>
<proteinExistence type="predicted"/>
<sequence length="242" mass="24971">MAPREGASPSPGRAGLRGRAAAAPAGARACPRLPCLGSDSGPRKATRPRPPTSPLTFPPQLLFPGIPVPSPHFATPGSKQELQLSAVVTVLKETQSREPSGSRAAEKRRGWRPRGVPTPSGDRGPRAARLAARRGAGGTAGQQRLLQVPGASAVAAPRGLLRWKPPHPPPAPSAPSAPSAPPAPPAPPAPRLPPAASHPRGEGPTVQNGRSLLVPAAVPLIPWPRDLQRFRGSPGIDLDNHD</sequence>
<keyword evidence="3" id="KW-1185">Reference proteome</keyword>
<name>A0A8I3N057_CANLF</name>
<feature type="compositionally biased region" description="Low complexity" evidence="1">
    <location>
        <begin position="11"/>
        <end position="35"/>
    </location>
</feature>
<reference evidence="2" key="3">
    <citation type="submission" date="2025-09" db="UniProtKB">
        <authorList>
            <consortium name="Ensembl"/>
        </authorList>
    </citation>
    <scope>IDENTIFICATION</scope>
    <source>
        <strain evidence="2">Boxer</strain>
    </source>
</reference>
<dbReference type="AlphaFoldDB" id="A0A8I3N057"/>
<feature type="region of interest" description="Disordered" evidence="1">
    <location>
        <begin position="1"/>
        <end position="78"/>
    </location>
</feature>
<accession>A0A8I3N057</accession>
<organism evidence="2 3">
    <name type="scientific">Canis lupus familiaris</name>
    <name type="common">Dog</name>
    <name type="synonym">Canis familiaris</name>
    <dbReference type="NCBI Taxonomy" id="9615"/>
    <lineage>
        <taxon>Eukaryota</taxon>
        <taxon>Metazoa</taxon>
        <taxon>Chordata</taxon>
        <taxon>Craniata</taxon>
        <taxon>Vertebrata</taxon>
        <taxon>Euteleostomi</taxon>
        <taxon>Mammalia</taxon>
        <taxon>Eutheria</taxon>
        <taxon>Laurasiatheria</taxon>
        <taxon>Carnivora</taxon>
        <taxon>Caniformia</taxon>
        <taxon>Canidae</taxon>
        <taxon>Canis</taxon>
    </lineage>
</organism>
<reference evidence="2" key="1">
    <citation type="submission" date="2020-03" db="EMBL/GenBank/DDBJ databases">
        <title>Long-read based genome assembly of a Labrador retriever dog.</title>
        <authorList>
            <person name="Eory L."/>
            <person name="Zhang W."/>
            <person name="Schoenebeck J."/>
        </authorList>
    </citation>
    <scope>NUCLEOTIDE SEQUENCE [LARGE SCALE GENOMIC DNA]</scope>
    <source>
        <strain evidence="2">Labrador retriever</strain>
    </source>
</reference>
<feature type="region of interest" description="Disordered" evidence="1">
    <location>
        <begin position="91"/>
        <end position="211"/>
    </location>
</feature>
<protein>
    <submittedName>
        <fullName evidence="2">Uncharacterized protein</fullName>
    </submittedName>
</protein>
<feature type="compositionally biased region" description="Pro residues" evidence="1">
    <location>
        <begin position="166"/>
        <end position="193"/>
    </location>
</feature>
<evidence type="ECO:0000313" key="2">
    <source>
        <dbReference type="Ensembl" id="ENSCAFP00845011931.1"/>
    </source>
</evidence>
<feature type="compositionally biased region" description="Pro residues" evidence="1">
    <location>
        <begin position="48"/>
        <end position="57"/>
    </location>
</feature>
<reference evidence="2" key="2">
    <citation type="submission" date="2025-08" db="UniProtKB">
        <authorList>
            <consortium name="Ensembl"/>
        </authorList>
    </citation>
    <scope>IDENTIFICATION</scope>
    <source>
        <strain evidence="2">Boxer</strain>
    </source>
</reference>
<evidence type="ECO:0000313" key="3">
    <source>
        <dbReference type="Proteomes" id="UP000805418"/>
    </source>
</evidence>
<feature type="region of interest" description="Disordered" evidence="1">
    <location>
        <begin position="223"/>
        <end position="242"/>
    </location>
</feature>
<evidence type="ECO:0000256" key="1">
    <source>
        <dbReference type="SAM" id="MobiDB-lite"/>
    </source>
</evidence>
<dbReference type="Ensembl" id="ENSCAFT00845015365.1">
    <property type="protein sequence ID" value="ENSCAFP00845011931.1"/>
    <property type="gene ID" value="ENSCAFG00845008752.1"/>
</dbReference>